<protein>
    <recommendedName>
        <fullName evidence="3">DUF3304 domain-containing protein</fullName>
    </recommendedName>
</protein>
<reference evidence="1 2" key="1">
    <citation type="submission" date="2021-07" db="EMBL/GenBank/DDBJ databases">
        <title>Paraburkholderia edwinii protects Aspergillus sp. from phenazines by acting as a toxin sponge.</title>
        <authorList>
            <person name="Dahlstrom K.M."/>
            <person name="Newman D.K."/>
        </authorList>
    </citation>
    <scope>NUCLEOTIDE SEQUENCE [LARGE SCALE GENOMIC DNA]</scope>
    <source>
        <strain evidence="1 2">Pe01</strain>
    </source>
</reference>
<evidence type="ECO:0008006" key="3">
    <source>
        <dbReference type="Google" id="ProtNLM"/>
    </source>
</evidence>
<organism evidence="1 2">
    <name type="scientific">Paraburkholderia edwinii</name>
    <dbReference type="NCBI Taxonomy" id="2861782"/>
    <lineage>
        <taxon>Bacteria</taxon>
        <taxon>Pseudomonadati</taxon>
        <taxon>Pseudomonadota</taxon>
        <taxon>Betaproteobacteria</taxon>
        <taxon>Burkholderiales</taxon>
        <taxon>Burkholderiaceae</taxon>
        <taxon>Paraburkholderia</taxon>
    </lineage>
</organism>
<accession>A0ABX8UMQ3</accession>
<keyword evidence="2" id="KW-1185">Reference proteome</keyword>
<sequence length="175" mass="19488">MGISFARIAYLSLFIVVMSLTYGCASVQSRGYVSAPAWAANYTEDYVQEFWVLTESGQRTGLEGIQVSEFSRGGTSGGHMGYASVPGVGQTIKVVWRVGGHNDAEATWKTFSKDVVVKGETSNDPETGNFLIIRFFPQHEVEAEFVWEWAKPYAKSSPRVDQLFYGHRVMRQLGE</sequence>
<dbReference type="RefSeq" id="WP_219797667.1">
    <property type="nucleotide sequence ID" value="NZ_CP080095.1"/>
</dbReference>
<dbReference type="Proteomes" id="UP000826462">
    <property type="component" value="Chromosome 1"/>
</dbReference>
<evidence type="ECO:0000313" key="1">
    <source>
        <dbReference type="EMBL" id="QYD68274.1"/>
    </source>
</evidence>
<name>A0ABX8UMQ3_9BURK</name>
<dbReference type="EMBL" id="CP080095">
    <property type="protein sequence ID" value="QYD68274.1"/>
    <property type="molecule type" value="Genomic_DNA"/>
</dbReference>
<evidence type="ECO:0000313" key="2">
    <source>
        <dbReference type="Proteomes" id="UP000826462"/>
    </source>
</evidence>
<gene>
    <name evidence="1" type="ORF">KZJ38_18745</name>
</gene>
<proteinExistence type="predicted"/>
<dbReference type="PROSITE" id="PS51257">
    <property type="entry name" value="PROKAR_LIPOPROTEIN"/>
    <property type="match status" value="1"/>
</dbReference>